<reference evidence="2" key="1">
    <citation type="journal article" date="2019" name="Curr. Biol.">
        <title>Genome Sequence of Striga asiatica Provides Insight into the Evolution of Plant Parasitism.</title>
        <authorList>
            <person name="Yoshida S."/>
            <person name="Kim S."/>
            <person name="Wafula E.K."/>
            <person name="Tanskanen J."/>
            <person name="Kim Y.M."/>
            <person name="Honaas L."/>
            <person name="Yang Z."/>
            <person name="Spallek T."/>
            <person name="Conn C.E."/>
            <person name="Ichihashi Y."/>
            <person name="Cheong K."/>
            <person name="Cui S."/>
            <person name="Der J.P."/>
            <person name="Gundlach H."/>
            <person name="Jiao Y."/>
            <person name="Hori C."/>
            <person name="Ishida J.K."/>
            <person name="Kasahara H."/>
            <person name="Kiba T."/>
            <person name="Kim M.S."/>
            <person name="Koo N."/>
            <person name="Laohavisit A."/>
            <person name="Lee Y.H."/>
            <person name="Lumba S."/>
            <person name="McCourt P."/>
            <person name="Mortimer J.C."/>
            <person name="Mutuku J.M."/>
            <person name="Nomura T."/>
            <person name="Sasaki-Sekimoto Y."/>
            <person name="Seto Y."/>
            <person name="Wang Y."/>
            <person name="Wakatake T."/>
            <person name="Sakakibara H."/>
            <person name="Demura T."/>
            <person name="Yamaguchi S."/>
            <person name="Yoneyama K."/>
            <person name="Manabe R.I."/>
            <person name="Nelson D.C."/>
            <person name="Schulman A.H."/>
            <person name="Timko M.P."/>
            <person name="dePamphilis C.W."/>
            <person name="Choi D."/>
            <person name="Shirasu K."/>
        </authorList>
    </citation>
    <scope>NUCLEOTIDE SEQUENCE [LARGE SCALE GENOMIC DNA]</scope>
    <source>
        <strain evidence="2">cv. UVA1</strain>
    </source>
</reference>
<gene>
    <name evidence="1" type="ORF">STAS_28117</name>
</gene>
<name>A0A5A7R0G9_STRAF</name>
<dbReference type="AlphaFoldDB" id="A0A5A7R0G9"/>
<evidence type="ECO:0000313" key="2">
    <source>
        <dbReference type="Proteomes" id="UP000325081"/>
    </source>
</evidence>
<protein>
    <submittedName>
        <fullName evidence="1">Pentatricopeptide repeat (PPR) superfamily protein</fullName>
    </submittedName>
</protein>
<accession>A0A5A7R0G9</accession>
<proteinExistence type="predicted"/>
<dbReference type="Proteomes" id="UP000325081">
    <property type="component" value="Unassembled WGS sequence"/>
</dbReference>
<dbReference type="EMBL" id="BKCP01009403">
    <property type="protein sequence ID" value="GER50792.1"/>
    <property type="molecule type" value="Genomic_DNA"/>
</dbReference>
<sequence>MDEPTKRSLPYPDSTAFSQIFSPDCKSMEVVQALMATVKVELSGLTFSKSIDWYMFMTWRGLRARFMLPVRTYEVMSRAEEIPLLKAPVVIKRAWVLEMEAMSVQVERICLSKSRALKRSSEVKSGISLIRSQQLYSFVSIDSIARVNFSTFDERFSTRSRVDEAPSMVVELSVVSYGNRVCPSSCTVTNCNSQIFIVWMRGGRANLKVTFPYFIMCSEELCYGIPSKARVMPHKLMVVY</sequence>
<comment type="caution">
    <text evidence="1">The sequence shown here is derived from an EMBL/GenBank/DDBJ whole genome shotgun (WGS) entry which is preliminary data.</text>
</comment>
<dbReference type="OrthoDB" id="10641503at2759"/>
<organism evidence="1 2">
    <name type="scientific">Striga asiatica</name>
    <name type="common">Asiatic witchweed</name>
    <name type="synonym">Buchnera asiatica</name>
    <dbReference type="NCBI Taxonomy" id="4170"/>
    <lineage>
        <taxon>Eukaryota</taxon>
        <taxon>Viridiplantae</taxon>
        <taxon>Streptophyta</taxon>
        <taxon>Embryophyta</taxon>
        <taxon>Tracheophyta</taxon>
        <taxon>Spermatophyta</taxon>
        <taxon>Magnoliopsida</taxon>
        <taxon>eudicotyledons</taxon>
        <taxon>Gunneridae</taxon>
        <taxon>Pentapetalae</taxon>
        <taxon>asterids</taxon>
        <taxon>lamiids</taxon>
        <taxon>Lamiales</taxon>
        <taxon>Orobanchaceae</taxon>
        <taxon>Buchnereae</taxon>
        <taxon>Striga</taxon>
    </lineage>
</organism>
<keyword evidence="2" id="KW-1185">Reference proteome</keyword>
<evidence type="ECO:0000313" key="1">
    <source>
        <dbReference type="EMBL" id="GER50792.1"/>
    </source>
</evidence>